<gene>
    <name evidence="2" type="ORF">DRY71_26515</name>
</gene>
<protein>
    <submittedName>
        <fullName evidence="2">Uncharacterized protein</fullName>
    </submittedName>
</protein>
<evidence type="ECO:0000256" key="1">
    <source>
        <dbReference type="SAM" id="Coils"/>
    </source>
</evidence>
<dbReference type="Proteomes" id="UP000839726">
    <property type="component" value="Unassembled WGS sequence"/>
</dbReference>
<keyword evidence="1" id="KW-0175">Coiled coil</keyword>
<evidence type="ECO:0000313" key="2">
    <source>
        <dbReference type="EMBL" id="EBS2696218.1"/>
    </source>
</evidence>
<accession>A0A5U9KY92</accession>
<dbReference type="AlphaFoldDB" id="A0A5U9KY92"/>
<name>A0A5U9KY92_SALNE</name>
<sequence>MNKQLHARLAELEKQLIQQAEALRQKDTQLRLLEDALVVHFRIRARGGGPVTAIPTATFFVNF</sequence>
<comment type="caution">
    <text evidence="2">The sequence shown here is derived from an EMBL/GenBank/DDBJ whole genome shotgun (WGS) entry which is preliminary data.</text>
</comment>
<feature type="coiled-coil region" evidence="1">
    <location>
        <begin position="2"/>
        <end position="29"/>
    </location>
</feature>
<dbReference type="EMBL" id="AAGUYM010000060">
    <property type="protein sequence ID" value="EBS2696218.1"/>
    <property type="molecule type" value="Genomic_DNA"/>
</dbReference>
<reference evidence="2" key="1">
    <citation type="submission" date="2018-07" db="EMBL/GenBank/DDBJ databases">
        <authorList>
            <person name="Ashton P.M."/>
            <person name="Dallman T."/>
            <person name="Nair S."/>
            <person name="De Pinna E."/>
            <person name="Peters T."/>
            <person name="Grant K."/>
        </authorList>
    </citation>
    <scope>NUCLEOTIDE SEQUENCE [LARGE SCALE GENOMIC DNA]</scope>
    <source>
        <strain evidence="2">436933</strain>
    </source>
</reference>
<organism evidence="2">
    <name type="scientific">Salmonella newport</name>
    <dbReference type="NCBI Taxonomy" id="108619"/>
    <lineage>
        <taxon>Bacteria</taxon>
        <taxon>Pseudomonadati</taxon>
        <taxon>Pseudomonadota</taxon>
        <taxon>Gammaproteobacteria</taxon>
        <taxon>Enterobacterales</taxon>
        <taxon>Enterobacteriaceae</taxon>
        <taxon>Salmonella</taxon>
    </lineage>
</organism>
<proteinExistence type="predicted"/>